<reference evidence="1 2" key="1">
    <citation type="journal article" date="2016" name="Front. Microbiol.">
        <title>Genomic Resource of Rice Seed Associated Bacteria.</title>
        <authorList>
            <person name="Midha S."/>
            <person name="Bansal K."/>
            <person name="Sharma S."/>
            <person name="Kumar N."/>
            <person name="Patil P.P."/>
            <person name="Chaudhry V."/>
            <person name="Patil P.B."/>
        </authorList>
    </citation>
    <scope>NUCLEOTIDE SEQUENCE [LARGE SCALE GENOMIC DNA]</scope>
    <source>
        <strain evidence="1 2">NS226</strain>
    </source>
</reference>
<proteinExistence type="predicted"/>
<evidence type="ECO:0000313" key="2">
    <source>
        <dbReference type="Proteomes" id="UP000078272"/>
    </source>
</evidence>
<dbReference type="AlphaFoldDB" id="A0A175R6A8"/>
<gene>
    <name evidence="1" type="ORF">NS226_15215</name>
</gene>
<dbReference type="Proteomes" id="UP000078272">
    <property type="component" value="Unassembled WGS sequence"/>
</dbReference>
<dbReference type="PATRIC" id="fig|401562.3.peg.2748"/>
<dbReference type="EMBL" id="LDPZ01000031">
    <property type="protein sequence ID" value="KTQ92641.1"/>
    <property type="molecule type" value="Genomic_DNA"/>
</dbReference>
<dbReference type="RefSeq" id="WP_058635675.1">
    <property type="nucleotide sequence ID" value="NZ_LDPZ01000031.1"/>
</dbReference>
<dbReference type="STRING" id="401562.NS365_09890"/>
<name>A0A175R6A8_9HYPH</name>
<sequence length="145" mass="15962">MWSWQVILALLALAWMLQCWGTFVQIRRYRDAFRHLSSEYSDGWMGAGKSGGGFRRGAIVMAVAAPDGTLRRVVALQGRTIFARFQPVARFEGLSLTQARAGAEAQPKHPLERALLTALDQIETVRRGTTPSEATNLATFSPSLA</sequence>
<accession>A0A175R6A8</accession>
<organism evidence="1 2">
    <name type="scientific">Aureimonas ureilytica</name>
    <dbReference type="NCBI Taxonomy" id="401562"/>
    <lineage>
        <taxon>Bacteria</taxon>
        <taxon>Pseudomonadati</taxon>
        <taxon>Pseudomonadota</taxon>
        <taxon>Alphaproteobacteria</taxon>
        <taxon>Hyphomicrobiales</taxon>
        <taxon>Aurantimonadaceae</taxon>
        <taxon>Aureimonas</taxon>
    </lineage>
</organism>
<evidence type="ECO:0000313" key="1">
    <source>
        <dbReference type="EMBL" id="KTQ92641.1"/>
    </source>
</evidence>
<evidence type="ECO:0008006" key="3">
    <source>
        <dbReference type="Google" id="ProtNLM"/>
    </source>
</evidence>
<dbReference type="Pfam" id="PF06923">
    <property type="entry name" value="GutM"/>
    <property type="match status" value="1"/>
</dbReference>
<protein>
    <recommendedName>
        <fullName evidence="3">Glucitol operon activator</fullName>
    </recommendedName>
</protein>
<dbReference type="InterPro" id="IPR009693">
    <property type="entry name" value="Glucitol_operon_activator"/>
</dbReference>
<comment type="caution">
    <text evidence="1">The sequence shown here is derived from an EMBL/GenBank/DDBJ whole genome shotgun (WGS) entry which is preliminary data.</text>
</comment>